<comment type="similarity">
    <text evidence="1">Belongs to the helicase family. UvrD subfamily.</text>
</comment>
<keyword evidence="6" id="KW-0238">DNA-binding</keyword>
<keyword evidence="2 11" id="KW-0547">Nucleotide-binding</keyword>
<evidence type="ECO:0000256" key="9">
    <source>
        <dbReference type="ARBA" id="ARBA00034808"/>
    </source>
</evidence>
<dbReference type="PANTHER" id="PTHR11070">
    <property type="entry name" value="UVRD / RECB / PCRA DNA HELICASE FAMILY MEMBER"/>
    <property type="match status" value="1"/>
</dbReference>
<keyword evidence="5 11" id="KW-0067">ATP-binding</keyword>
<evidence type="ECO:0000256" key="8">
    <source>
        <dbReference type="ARBA" id="ARBA00034617"/>
    </source>
</evidence>
<dbReference type="Gene3D" id="1.10.486.10">
    <property type="entry name" value="PCRA, domain 4"/>
    <property type="match status" value="1"/>
</dbReference>
<proteinExistence type="inferred from homology"/>
<sequence length="736" mass="82523">MGLLDGLNEQQREAALATEGPLLILAGAGSGKTRTIIHRIAYILEQGLAWPSQILAITFTNKAAGEMRDRIAAMDIPETNRIWMYTFHAMCARIMRMHAKLLGYGDNFVIYDTDDQKRLYKQIAKELDLSDKQYPFGYVIGEISAAKEKGMLPNAFDKLAAGDFRLEKVALFYHRYREALMQNNAMDFDDLILNTLILFKEQPEILAGYQQRFKYILVDEYQDTNHSQYELVNLLAGGHRNLCVCGDDDQSIYGWRGADIRNILDFEKDYPDAKVVKLEENYRSTPVILEAANGVIANNTGRKEKNLWTHNPGSEKIAVSAYDQGNEEADAIADEIERLRRDEAFTYGDCAVLYRTNAQSRLFEEAFMRRTIPYQLVGGTGFYARMEVKDIVTYLHVLLNPADNLGTVRIINTPKRGIGGMTIQKLQDFADFKGYSLMDAVLNVEAVPTLSAGIQTKVRHFADMMQELIAAAAEESVAALIKHVIDATGYLTMLEMGKVEKAEARIENLQELISSAADFEKNSDDTSLTAYLETVALTSETDKYETDEGKVLLMTLHNAKGLEFPVVFMPGMEDGIFPNARSFDDPAQMEEERRICYVGITRAEKKLYLSHASERTVFGRRQPQIASRFLRELPADCIHEEEHRSRDAVISEAGKRANQTFGRRPSAFGANLTYGKKKKAAPDIGSGTNNYQLSDKVKHKKFGVGTIVEVKAHQISVAFPGVGIKKLDPGFVLPAD</sequence>
<comment type="caution">
    <text evidence="14">The sequence shown here is derived from an EMBL/GenBank/DDBJ whole genome shotgun (WGS) entry which is preliminary data.</text>
</comment>
<dbReference type="GO" id="GO:0003677">
    <property type="term" value="F:DNA binding"/>
    <property type="evidence" value="ECO:0007669"/>
    <property type="project" value="UniProtKB-KW"/>
</dbReference>
<evidence type="ECO:0000313" key="15">
    <source>
        <dbReference type="Proteomes" id="UP000004754"/>
    </source>
</evidence>
<dbReference type="Gene3D" id="3.40.50.300">
    <property type="entry name" value="P-loop containing nucleotide triphosphate hydrolases"/>
    <property type="match status" value="2"/>
</dbReference>
<dbReference type="PANTHER" id="PTHR11070:SF2">
    <property type="entry name" value="ATP-DEPENDENT DNA HELICASE SRS2"/>
    <property type="match status" value="1"/>
</dbReference>
<dbReference type="HOGENOM" id="CLU_004585_5_2_9"/>
<evidence type="ECO:0000256" key="2">
    <source>
        <dbReference type="ARBA" id="ARBA00022741"/>
    </source>
</evidence>
<dbReference type="RefSeq" id="WP_006597940.1">
    <property type="nucleotide sequence ID" value="NZ_GL622359.1"/>
</dbReference>
<dbReference type="EMBL" id="AEQN01000009">
    <property type="protein sequence ID" value="EFV02376.1"/>
    <property type="molecule type" value="Genomic_DNA"/>
</dbReference>
<feature type="binding site" evidence="11">
    <location>
        <begin position="26"/>
        <end position="33"/>
    </location>
    <ligand>
        <name>ATP</name>
        <dbReference type="ChEBI" id="CHEBI:30616"/>
    </ligand>
</feature>
<dbReference type="Proteomes" id="UP000004754">
    <property type="component" value="Unassembled WGS sequence"/>
</dbReference>
<keyword evidence="15" id="KW-1185">Reference proteome</keyword>
<evidence type="ECO:0000256" key="4">
    <source>
        <dbReference type="ARBA" id="ARBA00022806"/>
    </source>
</evidence>
<dbReference type="GO" id="GO:0000725">
    <property type="term" value="P:recombinational repair"/>
    <property type="evidence" value="ECO:0007669"/>
    <property type="project" value="TreeGrafter"/>
</dbReference>
<keyword evidence="3 11" id="KW-0378">Hydrolase</keyword>
<dbReference type="PROSITE" id="PS51198">
    <property type="entry name" value="UVRD_HELICASE_ATP_BIND"/>
    <property type="match status" value="1"/>
</dbReference>
<evidence type="ECO:0000256" key="10">
    <source>
        <dbReference type="ARBA" id="ARBA00048988"/>
    </source>
</evidence>
<feature type="domain" description="UvrD-like helicase C-terminal" evidence="13">
    <location>
        <begin position="286"/>
        <end position="561"/>
    </location>
</feature>
<dbReference type="GO" id="GO:0005829">
    <property type="term" value="C:cytosol"/>
    <property type="evidence" value="ECO:0007669"/>
    <property type="project" value="TreeGrafter"/>
</dbReference>
<dbReference type="Pfam" id="PF13361">
    <property type="entry name" value="UvrD_C"/>
    <property type="match status" value="1"/>
</dbReference>
<evidence type="ECO:0000259" key="12">
    <source>
        <dbReference type="PROSITE" id="PS51198"/>
    </source>
</evidence>
<dbReference type="Pfam" id="PF21196">
    <property type="entry name" value="PcrA_UvrD_tudor"/>
    <property type="match status" value="1"/>
</dbReference>
<dbReference type="GO" id="GO:0043138">
    <property type="term" value="F:3'-5' DNA helicase activity"/>
    <property type="evidence" value="ECO:0007669"/>
    <property type="project" value="UniProtKB-EC"/>
</dbReference>
<dbReference type="SUPFAM" id="SSF52540">
    <property type="entry name" value="P-loop containing nucleoside triphosphate hydrolases"/>
    <property type="match status" value="1"/>
</dbReference>
<dbReference type="InterPro" id="IPR000212">
    <property type="entry name" value="DNA_helicase_UvrD/REP"/>
</dbReference>
<dbReference type="GO" id="GO:0005524">
    <property type="term" value="F:ATP binding"/>
    <property type="evidence" value="ECO:0007669"/>
    <property type="project" value="UniProtKB-UniRule"/>
</dbReference>
<protein>
    <recommendedName>
        <fullName evidence="9">DNA 3'-5' helicase</fullName>
        <ecNumber evidence="9">5.6.2.4</ecNumber>
    </recommendedName>
</protein>
<comment type="catalytic activity">
    <reaction evidence="10">
        <text>ATP + H2O = ADP + phosphate + H(+)</text>
        <dbReference type="Rhea" id="RHEA:13065"/>
        <dbReference type="ChEBI" id="CHEBI:15377"/>
        <dbReference type="ChEBI" id="CHEBI:15378"/>
        <dbReference type="ChEBI" id="CHEBI:30616"/>
        <dbReference type="ChEBI" id="CHEBI:43474"/>
        <dbReference type="ChEBI" id="CHEBI:456216"/>
        <dbReference type="EC" id="5.6.2.4"/>
    </reaction>
</comment>
<dbReference type="InterPro" id="IPR027417">
    <property type="entry name" value="P-loop_NTPase"/>
</dbReference>
<name>E6MET8_9FIRM</name>
<keyword evidence="4 11" id="KW-0347">Helicase</keyword>
<evidence type="ECO:0000256" key="11">
    <source>
        <dbReference type="PROSITE-ProRule" id="PRU00560"/>
    </source>
</evidence>
<dbReference type="AlphaFoldDB" id="E6MET8"/>
<evidence type="ECO:0000256" key="3">
    <source>
        <dbReference type="ARBA" id="ARBA00022801"/>
    </source>
</evidence>
<dbReference type="eggNOG" id="COG0210">
    <property type="taxonomic scope" value="Bacteria"/>
</dbReference>
<reference evidence="14 15" key="1">
    <citation type="submission" date="2010-12" db="EMBL/GenBank/DDBJ databases">
        <authorList>
            <person name="Muzny D."/>
            <person name="Qin X."/>
            <person name="Deng J."/>
            <person name="Jiang H."/>
            <person name="Liu Y."/>
            <person name="Qu J."/>
            <person name="Song X.-Z."/>
            <person name="Zhang L."/>
            <person name="Thornton R."/>
            <person name="Coyle M."/>
            <person name="Francisco L."/>
            <person name="Jackson L."/>
            <person name="Javaid M."/>
            <person name="Korchina V."/>
            <person name="Kovar C."/>
            <person name="Mata R."/>
            <person name="Mathew T."/>
            <person name="Ngo R."/>
            <person name="Nguyen L."/>
            <person name="Nguyen N."/>
            <person name="Okwuonu G."/>
            <person name="Ongeri F."/>
            <person name="Pham C."/>
            <person name="Simmons D."/>
            <person name="Wilczek-Boney K."/>
            <person name="Hale W."/>
            <person name="Jakkamsetti A."/>
            <person name="Pham P."/>
            <person name="Ruth R."/>
            <person name="San Lucas F."/>
            <person name="Warren J."/>
            <person name="Zhang J."/>
            <person name="Zhao Z."/>
            <person name="Zhou C."/>
            <person name="Zhu D."/>
            <person name="Lee S."/>
            <person name="Bess C."/>
            <person name="Blankenburg K."/>
            <person name="Forbes L."/>
            <person name="Fu Q."/>
            <person name="Gubbala S."/>
            <person name="Hirani K."/>
            <person name="Jayaseelan J.C."/>
            <person name="Lara F."/>
            <person name="Munidasa M."/>
            <person name="Palculict T."/>
            <person name="Patil S."/>
            <person name="Pu L.-L."/>
            <person name="Saada N."/>
            <person name="Tang L."/>
            <person name="Weissenberger G."/>
            <person name="Zhu Y."/>
            <person name="Hemphill L."/>
            <person name="Shang Y."/>
            <person name="Youmans B."/>
            <person name="Ayvaz T."/>
            <person name="Ross M."/>
            <person name="Santibanez J."/>
            <person name="Aqrawi P."/>
            <person name="Gross S."/>
            <person name="Joshi V."/>
            <person name="Fowler G."/>
            <person name="Nazareth L."/>
            <person name="Reid J."/>
            <person name="Worley K."/>
            <person name="Petrosino J."/>
            <person name="Highlander S."/>
            <person name="Gibbs R."/>
        </authorList>
    </citation>
    <scope>NUCLEOTIDE SEQUENCE [LARGE SCALE GENOMIC DNA]</scope>
    <source>
        <strain evidence="14 15">ATCC 23263</strain>
    </source>
</reference>
<dbReference type="STRING" id="887929.HMP0721_0521"/>
<evidence type="ECO:0000256" key="1">
    <source>
        <dbReference type="ARBA" id="ARBA00009922"/>
    </source>
</evidence>
<dbReference type="CDD" id="cd18807">
    <property type="entry name" value="SF1_C_UvrD"/>
    <property type="match status" value="1"/>
</dbReference>
<feature type="domain" description="UvrD-like helicase ATP-binding" evidence="12">
    <location>
        <begin position="5"/>
        <end position="285"/>
    </location>
</feature>
<dbReference type="GO" id="GO:0033202">
    <property type="term" value="C:DNA helicase complex"/>
    <property type="evidence" value="ECO:0007669"/>
    <property type="project" value="TreeGrafter"/>
</dbReference>
<keyword evidence="7" id="KW-0413">Isomerase</keyword>
<dbReference type="Gene3D" id="1.10.10.160">
    <property type="match status" value="1"/>
</dbReference>
<dbReference type="InterPro" id="IPR014016">
    <property type="entry name" value="UvrD-like_ATP-bd"/>
</dbReference>
<organism evidence="14 15">
    <name type="scientific">Pseudoramibacter alactolyticus ATCC 23263</name>
    <dbReference type="NCBI Taxonomy" id="887929"/>
    <lineage>
        <taxon>Bacteria</taxon>
        <taxon>Bacillati</taxon>
        <taxon>Bacillota</taxon>
        <taxon>Clostridia</taxon>
        <taxon>Eubacteriales</taxon>
        <taxon>Eubacteriaceae</taxon>
        <taxon>Pseudoramibacter</taxon>
    </lineage>
</organism>
<dbReference type="EC" id="5.6.2.4" evidence="9"/>
<accession>E6MET8</accession>
<dbReference type="InterPro" id="IPR013986">
    <property type="entry name" value="DExx_box_DNA_helicase_dom_sf"/>
</dbReference>
<dbReference type="OrthoDB" id="9810135at2"/>
<dbReference type="CDD" id="cd17932">
    <property type="entry name" value="DEXQc_UvrD"/>
    <property type="match status" value="1"/>
</dbReference>
<dbReference type="FunFam" id="1.10.486.10:FF:000003">
    <property type="entry name" value="ATP-dependent DNA helicase"/>
    <property type="match status" value="1"/>
</dbReference>
<evidence type="ECO:0000256" key="7">
    <source>
        <dbReference type="ARBA" id="ARBA00023235"/>
    </source>
</evidence>
<dbReference type="PROSITE" id="PS51217">
    <property type="entry name" value="UVRD_HELICASE_CTER"/>
    <property type="match status" value="1"/>
</dbReference>
<evidence type="ECO:0000313" key="14">
    <source>
        <dbReference type="EMBL" id="EFV02376.1"/>
    </source>
</evidence>
<evidence type="ECO:0000256" key="6">
    <source>
        <dbReference type="ARBA" id="ARBA00023125"/>
    </source>
</evidence>
<dbReference type="GO" id="GO:0016887">
    <property type="term" value="F:ATP hydrolysis activity"/>
    <property type="evidence" value="ECO:0007669"/>
    <property type="project" value="RHEA"/>
</dbReference>
<evidence type="ECO:0000256" key="5">
    <source>
        <dbReference type="ARBA" id="ARBA00022840"/>
    </source>
</evidence>
<dbReference type="Pfam" id="PF00580">
    <property type="entry name" value="UvrD-helicase"/>
    <property type="match status" value="1"/>
</dbReference>
<comment type="catalytic activity">
    <reaction evidence="8">
        <text>Couples ATP hydrolysis with the unwinding of duplex DNA by translocating in the 3'-5' direction.</text>
        <dbReference type="EC" id="5.6.2.4"/>
    </reaction>
</comment>
<gene>
    <name evidence="14" type="ORF">HMP0721_0521</name>
</gene>
<dbReference type="InterPro" id="IPR014017">
    <property type="entry name" value="DNA_helicase_UvrD-like_C"/>
</dbReference>
<evidence type="ECO:0000259" key="13">
    <source>
        <dbReference type="PROSITE" id="PS51217"/>
    </source>
</evidence>